<name>W7KT22_9CREN</name>
<keyword evidence="3" id="KW-1185">Reference proteome</keyword>
<dbReference type="CDD" id="cd00761">
    <property type="entry name" value="Glyco_tranf_GTA_type"/>
    <property type="match status" value="1"/>
</dbReference>
<accession>W7KT22</accession>
<gene>
    <name evidence="2" type="ORF">ASUL_10059</name>
</gene>
<protein>
    <submittedName>
        <fullName evidence="2">Cell wall biosynthesis glycosyltransferase</fullName>
    </submittedName>
</protein>
<dbReference type="Gene3D" id="3.90.550.10">
    <property type="entry name" value="Spore Coat Polysaccharide Biosynthesis Protein SpsA, Chain A"/>
    <property type="match status" value="1"/>
</dbReference>
<dbReference type="GO" id="GO:0016758">
    <property type="term" value="F:hexosyltransferase activity"/>
    <property type="evidence" value="ECO:0007669"/>
    <property type="project" value="UniProtKB-ARBA"/>
</dbReference>
<feature type="domain" description="Glycosyltransferase 2-like" evidence="1">
    <location>
        <begin position="8"/>
        <end position="130"/>
    </location>
</feature>
<dbReference type="SUPFAM" id="SSF53448">
    <property type="entry name" value="Nucleotide-diphospho-sugar transferases"/>
    <property type="match status" value="1"/>
</dbReference>
<dbReference type="Pfam" id="PF00535">
    <property type="entry name" value="Glycos_transf_2"/>
    <property type="match status" value="1"/>
</dbReference>
<dbReference type="InterPro" id="IPR029044">
    <property type="entry name" value="Nucleotide-diphossugar_trans"/>
</dbReference>
<dbReference type="InterPro" id="IPR001173">
    <property type="entry name" value="Glyco_trans_2-like"/>
</dbReference>
<dbReference type="PANTHER" id="PTHR22916:SF3">
    <property type="entry name" value="UDP-GLCNAC:BETAGAL BETA-1,3-N-ACETYLGLUCOSAMINYLTRANSFERASE-LIKE PROTEIN 1"/>
    <property type="match status" value="1"/>
</dbReference>
<proteinExistence type="predicted"/>
<reference evidence="2 3" key="1">
    <citation type="journal article" date="2014" name="Genome Announc.">
        <title>Draft Genome Sequence of the Sulfolobales Archaeon AZ1, Obtained through Metagenomic Analysis of a Mexican Hot Spring.</title>
        <authorList>
            <person name="Servin-Garciduenas L.E."/>
            <person name="Martinez-Romero E."/>
        </authorList>
    </citation>
    <scope>NUCLEOTIDE SEQUENCE [LARGE SCALE GENOMIC DNA]</scope>
    <source>
        <strain evidence="2">AZ1-illumnia</strain>
    </source>
</reference>
<dbReference type="AlphaFoldDB" id="W7KT22"/>
<dbReference type="PANTHER" id="PTHR22916">
    <property type="entry name" value="GLYCOSYLTRANSFERASE"/>
    <property type="match status" value="1"/>
</dbReference>
<evidence type="ECO:0000259" key="1">
    <source>
        <dbReference type="Pfam" id="PF00535"/>
    </source>
</evidence>
<dbReference type="EMBL" id="ASRH01000045">
    <property type="protein sequence ID" value="EWG06341.1"/>
    <property type="molecule type" value="Genomic_DNA"/>
</dbReference>
<organism evidence="2 3">
    <name type="scientific">Candidatus Aramenus sulfurataquae</name>
    <dbReference type="NCBI Taxonomy" id="1326980"/>
    <lineage>
        <taxon>Archaea</taxon>
        <taxon>Thermoproteota</taxon>
        <taxon>Thermoprotei</taxon>
        <taxon>Sulfolobales</taxon>
        <taxon>Sulfolobaceae</taxon>
        <taxon>Candidatus Aramenus</taxon>
    </lineage>
</organism>
<dbReference type="Proteomes" id="UP000054284">
    <property type="component" value="Unassembled WGS sequence"/>
</dbReference>
<comment type="caution">
    <text evidence="2">The sequence shown here is derived from an EMBL/GenBank/DDBJ whole genome shotgun (WGS) entry which is preliminary data.</text>
</comment>
<evidence type="ECO:0000313" key="3">
    <source>
        <dbReference type="Proteomes" id="UP000054284"/>
    </source>
</evidence>
<dbReference type="PATRIC" id="fig|1326980.6.peg.2002"/>
<evidence type="ECO:0000313" key="2">
    <source>
        <dbReference type="EMBL" id="EWG06341.1"/>
    </source>
</evidence>
<sequence length="343" mass="40423">MLNKPEISVIITAYNRKKYLKEAISSALNQTFPRDSYEVIVIKNFYDDDVDNFIRENNVKSIYSEEEKSGGMLKLGIEQSSGEIICFLDDDDKFHEDKLRKVHDSFEKYKDLAFYHNNRIVIDENGNVISKPEPWGEEYIDKYDKSVYESLIRRKAWSNSSSICIKKGSINSQKLGQINLSVDLYLLLNVLINKSPLLLDHTPLTYYRIHGGNTSIGSHETSVKYVHMQRSLQDVFKIYEMGKQNKEFNLVFYYNYYLRAKMNYNVIYEDRRLEVLRTSLRMLMNPYKSMKTKVKYVGAALLNLVFHNYVRNYIIRLNLRYNGEIPLGIIDVKDKEVIKRDNW</sequence>